<feature type="transmembrane region" description="Helical" evidence="6">
    <location>
        <begin position="295"/>
        <end position="313"/>
    </location>
</feature>
<dbReference type="Proteomes" id="UP000198873">
    <property type="component" value="Unassembled WGS sequence"/>
</dbReference>
<keyword evidence="8" id="KW-1185">Reference proteome</keyword>
<keyword evidence="3 6" id="KW-0812">Transmembrane</keyword>
<organism evidence="7 8">
    <name type="scientific">Streptomyces harbinensis</name>
    <dbReference type="NCBI Taxonomy" id="1176198"/>
    <lineage>
        <taxon>Bacteria</taxon>
        <taxon>Bacillati</taxon>
        <taxon>Actinomycetota</taxon>
        <taxon>Actinomycetes</taxon>
        <taxon>Kitasatosporales</taxon>
        <taxon>Streptomycetaceae</taxon>
        <taxon>Streptomyces</taxon>
    </lineage>
</organism>
<accession>A0A1I6RUJ2</accession>
<gene>
    <name evidence="7" type="ORF">SAMN05444716_103431</name>
</gene>
<evidence type="ECO:0000256" key="2">
    <source>
        <dbReference type="ARBA" id="ARBA00022475"/>
    </source>
</evidence>
<feature type="transmembrane region" description="Helical" evidence="6">
    <location>
        <begin position="361"/>
        <end position="381"/>
    </location>
</feature>
<dbReference type="PANTHER" id="PTHR23513:SF6">
    <property type="entry name" value="MAJOR FACILITATOR SUPERFAMILY ASSOCIATED DOMAIN-CONTAINING PROTEIN"/>
    <property type="match status" value="1"/>
</dbReference>
<evidence type="ECO:0000256" key="6">
    <source>
        <dbReference type="SAM" id="Phobius"/>
    </source>
</evidence>
<dbReference type="InterPro" id="IPR011701">
    <property type="entry name" value="MFS"/>
</dbReference>
<feature type="transmembrane region" description="Helical" evidence="6">
    <location>
        <begin position="172"/>
        <end position="194"/>
    </location>
</feature>
<dbReference type="Gene3D" id="1.20.1250.20">
    <property type="entry name" value="MFS general substrate transporter like domains"/>
    <property type="match status" value="1"/>
</dbReference>
<feature type="transmembrane region" description="Helical" evidence="6">
    <location>
        <begin position="387"/>
        <end position="405"/>
    </location>
</feature>
<evidence type="ECO:0000256" key="5">
    <source>
        <dbReference type="ARBA" id="ARBA00023136"/>
    </source>
</evidence>
<name>A0A1I6RUJ2_9ACTN</name>
<dbReference type="PANTHER" id="PTHR23513">
    <property type="entry name" value="INTEGRAL MEMBRANE EFFLUX PROTEIN-RELATED"/>
    <property type="match status" value="1"/>
</dbReference>
<feature type="transmembrane region" description="Helical" evidence="6">
    <location>
        <begin position="231"/>
        <end position="254"/>
    </location>
</feature>
<sequence>MSRDHTDGTSPWRLPGFRALFTATASGQLGTQTGYLAVPLIAVTTLDASPGQVGVLAALSTVAFLLIGLPAGAWVDRMRHRRMLVAAETARALLTLSIPLAWALDVLTLGQLYLAVLLTGCATVFVDVGSQSTLPGLVGRPALVRANTAVVSLQAGAMVAGRGAGGGLVQLLTAPVAVLATGVLHLAAALRLLALPRDGAPPPRAAGPAPRLRTLIGEGLRHVLGHPELRALVLTAALTNLGAQTINTLLPVVFTRDLGLPAGVLGLYWAAGGVSLFLGARCARALAGRYGYGRALVRTGAVLAPGALLVPLLGPGTGWLWLASAGWLMVTFRTGVDNVLGVTLRQHLTPDALLGRMNATFRCLLTGALAAGSLLGGAIGQFASVRAGLWTGGVLLALACLPVLLSPLRRRRALPAADVSPAPART</sequence>
<reference evidence="8" key="1">
    <citation type="submission" date="2016-10" db="EMBL/GenBank/DDBJ databases">
        <authorList>
            <person name="Varghese N."/>
            <person name="Submissions S."/>
        </authorList>
    </citation>
    <scope>NUCLEOTIDE SEQUENCE [LARGE SCALE GENOMIC DNA]</scope>
    <source>
        <strain evidence="8">CGMCC 4.7047</strain>
    </source>
</reference>
<dbReference type="Pfam" id="PF07690">
    <property type="entry name" value="MFS_1"/>
    <property type="match status" value="1"/>
</dbReference>
<protein>
    <submittedName>
        <fullName evidence="7">Predicted arabinose efflux permease, MFS family</fullName>
    </submittedName>
</protein>
<dbReference type="InterPro" id="IPR036259">
    <property type="entry name" value="MFS_trans_sf"/>
</dbReference>
<dbReference type="CDD" id="cd06173">
    <property type="entry name" value="MFS_MefA_like"/>
    <property type="match status" value="1"/>
</dbReference>
<keyword evidence="2" id="KW-1003">Cell membrane</keyword>
<keyword evidence="4 6" id="KW-1133">Transmembrane helix</keyword>
<feature type="transmembrane region" description="Helical" evidence="6">
    <location>
        <begin position="260"/>
        <end position="283"/>
    </location>
</feature>
<evidence type="ECO:0000256" key="4">
    <source>
        <dbReference type="ARBA" id="ARBA00022989"/>
    </source>
</evidence>
<proteinExistence type="predicted"/>
<evidence type="ECO:0000313" key="7">
    <source>
        <dbReference type="EMBL" id="SFS68371.1"/>
    </source>
</evidence>
<dbReference type="EMBL" id="FPAB01000003">
    <property type="protein sequence ID" value="SFS68371.1"/>
    <property type="molecule type" value="Genomic_DNA"/>
</dbReference>
<dbReference type="GO" id="GO:0005886">
    <property type="term" value="C:plasma membrane"/>
    <property type="evidence" value="ECO:0007669"/>
    <property type="project" value="UniProtKB-SubCell"/>
</dbReference>
<evidence type="ECO:0000256" key="1">
    <source>
        <dbReference type="ARBA" id="ARBA00004651"/>
    </source>
</evidence>
<dbReference type="GO" id="GO:0022857">
    <property type="term" value="F:transmembrane transporter activity"/>
    <property type="evidence" value="ECO:0007669"/>
    <property type="project" value="InterPro"/>
</dbReference>
<dbReference type="SUPFAM" id="SSF103473">
    <property type="entry name" value="MFS general substrate transporter"/>
    <property type="match status" value="1"/>
</dbReference>
<dbReference type="STRING" id="1176198.SAMN05444716_103431"/>
<evidence type="ECO:0000313" key="8">
    <source>
        <dbReference type="Proteomes" id="UP000198873"/>
    </source>
</evidence>
<dbReference type="AlphaFoldDB" id="A0A1I6RUJ2"/>
<dbReference type="RefSeq" id="WP_093842801.1">
    <property type="nucleotide sequence ID" value="NZ_FPAB01000003.1"/>
</dbReference>
<evidence type="ECO:0000256" key="3">
    <source>
        <dbReference type="ARBA" id="ARBA00022692"/>
    </source>
</evidence>
<keyword evidence="5 6" id="KW-0472">Membrane</keyword>
<comment type="subcellular location">
    <subcellularLocation>
        <location evidence="1">Cell membrane</location>
        <topology evidence="1">Multi-pass membrane protein</topology>
    </subcellularLocation>
</comment>
<feature type="transmembrane region" description="Helical" evidence="6">
    <location>
        <begin position="53"/>
        <end position="72"/>
    </location>
</feature>